<evidence type="ECO:0008006" key="6">
    <source>
        <dbReference type="Google" id="ProtNLM"/>
    </source>
</evidence>
<keyword evidence="1" id="KW-0812">Transmembrane</keyword>
<gene>
    <name evidence="4" type="ORF">GCM10009777_16190</name>
</gene>
<dbReference type="InterPro" id="IPR005944">
    <property type="entry name" value="Pro_iminopeptidase"/>
</dbReference>
<name>A0ABP5DR54_9MICO</name>
<evidence type="ECO:0000313" key="4">
    <source>
        <dbReference type="EMBL" id="GAA1983122.1"/>
    </source>
</evidence>
<dbReference type="InterPro" id="IPR029058">
    <property type="entry name" value="AB_hydrolase_fold"/>
</dbReference>
<dbReference type="PANTHER" id="PTHR43722">
    <property type="entry name" value="PROLINE IMINOPEPTIDASE"/>
    <property type="match status" value="1"/>
</dbReference>
<dbReference type="Gene3D" id="3.40.50.1820">
    <property type="entry name" value="alpha/beta hydrolase"/>
    <property type="match status" value="1"/>
</dbReference>
<dbReference type="PANTHER" id="PTHR43722:SF1">
    <property type="entry name" value="PROLINE IMINOPEPTIDASE"/>
    <property type="match status" value="1"/>
</dbReference>
<dbReference type="EMBL" id="BAAAOH010000001">
    <property type="protein sequence ID" value="GAA1983122.1"/>
    <property type="molecule type" value="Genomic_DNA"/>
</dbReference>
<protein>
    <recommendedName>
        <fullName evidence="6">AB hydrolase-1 domain-containing protein</fullName>
    </recommendedName>
</protein>
<reference evidence="5" key="1">
    <citation type="journal article" date="2019" name="Int. J. Syst. Evol. Microbiol.">
        <title>The Global Catalogue of Microorganisms (GCM) 10K type strain sequencing project: providing services to taxonomists for standard genome sequencing and annotation.</title>
        <authorList>
            <consortium name="The Broad Institute Genomics Platform"/>
            <consortium name="The Broad Institute Genome Sequencing Center for Infectious Disease"/>
            <person name="Wu L."/>
            <person name="Ma J."/>
        </authorList>
    </citation>
    <scope>NUCLEOTIDE SEQUENCE [LARGE SCALE GENOMIC DNA]</scope>
    <source>
        <strain evidence="5">JCM 14902</strain>
    </source>
</reference>
<feature type="transmembrane region" description="Helical" evidence="1">
    <location>
        <begin position="511"/>
        <end position="535"/>
    </location>
</feature>
<proteinExistence type="predicted"/>
<keyword evidence="5" id="KW-1185">Reference proteome</keyword>
<evidence type="ECO:0000259" key="3">
    <source>
        <dbReference type="Pfam" id="PF08386"/>
    </source>
</evidence>
<dbReference type="SUPFAM" id="SSF53474">
    <property type="entry name" value="alpha/beta-Hydrolases"/>
    <property type="match status" value="1"/>
</dbReference>
<evidence type="ECO:0000259" key="2">
    <source>
        <dbReference type="Pfam" id="PF00561"/>
    </source>
</evidence>
<dbReference type="Proteomes" id="UP001500326">
    <property type="component" value="Unassembled WGS sequence"/>
</dbReference>
<dbReference type="InterPro" id="IPR013595">
    <property type="entry name" value="Pept_S33_TAP-like_C"/>
</dbReference>
<feature type="domain" description="AB hydrolase-1" evidence="2">
    <location>
        <begin position="43"/>
        <end position="188"/>
    </location>
</feature>
<comment type="caution">
    <text evidence="4">The sequence shown here is derived from an EMBL/GenBank/DDBJ whole genome shotgun (WGS) entry which is preliminary data.</text>
</comment>
<sequence length="611" mass="64947">MLVVPESRAPGSDPEKTLDLPVAVIASRSDEPAADPLVFPTAGGPGSSTFGALWYALDYADWAADGRDIILVEQRGDAQADPSLDCPELDTEHRIVDGVWLTGSAADDLRRELTAKCYARLVEEGNNLAGYTSAESAADLVDLRKALGYDAWNLYGVSYGSRLALTMMRDHPEGLRSVILDGTLPLNVNRHELMPAGFRTALDNMLAACAADANCEEEYPDLEATLARLLDTVADKPLSVTVKDPSDGSDVRLDLHDTDVAAGLFDALYDARLVPILPFVIDQLSRGNLDSALPLAQSSVDSADYSTEGLYLSVECAEEAPFNDPEAIAAAGEDDPILEHFVDPGGLPGDCEVWDVPALSAIENQAVASRIPALLTVGGYDPVTPLAFSEKAAAGLAWHYLYAFPTMAHGAVWQNWIDDCPASIAQQFLNDPRSEPDSSCIAAMPPTDFLTTSDIYPTSAIYRFNTDVVQSGKPVQVGIPSIILVLLIATLVYSVVYGLSWLFRRRGGAPAGAVPVAATAAVLYLAYAGALALVIVNTDPLILGFGVPVAARPLIIALLLAIAVTILLVVVTVRAWVVADGTTFHRVALSVASAASVAMAVWLIFRGLLFL</sequence>
<organism evidence="4 5">
    <name type="scientific">Microbacterium pumilum</name>
    <dbReference type="NCBI Taxonomy" id="344165"/>
    <lineage>
        <taxon>Bacteria</taxon>
        <taxon>Bacillati</taxon>
        <taxon>Actinomycetota</taxon>
        <taxon>Actinomycetes</taxon>
        <taxon>Micrococcales</taxon>
        <taxon>Microbacteriaceae</taxon>
        <taxon>Microbacterium</taxon>
    </lineage>
</organism>
<evidence type="ECO:0000256" key="1">
    <source>
        <dbReference type="SAM" id="Phobius"/>
    </source>
</evidence>
<feature type="transmembrane region" description="Helical" evidence="1">
    <location>
        <begin position="584"/>
        <end position="605"/>
    </location>
</feature>
<dbReference type="InterPro" id="IPR000073">
    <property type="entry name" value="AB_hydrolase_1"/>
</dbReference>
<feature type="domain" description="Peptidase S33 tripeptidyl aminopeptidase-like C-terminal" evidence="3">
    <location>
        <begin position="350"/>
        <end position="440"/>
    </location>
</feature>
<evidence type="ECO:0000313" key="5">
    <source>
        <dbReference type="Proteomes" id="UP001500326"/>
    </source>
</evidence>
<keyword evidence="1" id="KW-1133">Transmembrane helix</keyword>
<accession>A0ABP5DR54</accession>
<keyword evidence="1" id="KW-0472">Membrane</keyword>
<feature type="transmembrane region" description="Helical" evidence="1">
    <location>
        <begin position="555"/>
        <end position="577"/>
    </location>
</feature>
<feature type="transmembrane region" description="Helical" evidence="1">
    <location>
        <begin position="477"/>
        <end position="499"/>
    </location>
</feature>
<dbReference type="Pfam" id="PF00561">
    <property type="entry name" value="Abhydrolase_1"/>
    <property type="match status" value="1"/>
</dbReference>
<dbReference type="Pfam" id="PF08386">
    <property type="entry name" value="Abhydrolase_4"/>
    <property type="match status" value="1"/>
</dbReference>